<evidence type="ECO:0000259" key="1">
    <source>
        <dbReference type="Pfam" id="PF12740"/>
    </source>
</evidence>
<dbReference type="PANTHER" id="PTHR33428">
    <property type="entry name" value="CHLOROPHYLLASE-2, CHLOROPLASTIC"/>
    <property type="match status" value="1"/>
</dbReference>
<dbReference type="InterPro" id="IPR029058">
    <property type="entry name" value="AB_hydrolase_fold"/>
</dbReference>
<dbReference type="ESTHER" id="9firm-r6t8p5">
    <property type="family name" value="Chlorophyllase"/>
</dbReference>
<evidence type="ECO:0000313" key="2">
    <source>
        <dbReference type="EMBL" id="CDC69793.1"/>
    </source>
</evidence>
<sequence>METTNNTYPLVVMVNGTGVAASKYKPIFDHLASWGFIVVGNEDESAGNGASASASLDYILTLNSDSNSKFYGKIDFDNIGIGGHSQGGLGTINAVTAQDNGNLYKVMYVASAPTLQISVDLLKAPFDISGVNIPCFMVAGTKQIDAGDGENSGICPLVELQEKYNNISDSVSKIIARRANTDHGEMLPYADGYMTAWFMYHLQGDEEAGTVFFGDDAEILSNANWQDVKKNH</sequence>
<reference evidence="2" key="1">
    <citation type="submission" date="2012-11" db="EMBL/GenBank/DDBJ databases">
        <title>Dependencies among metagenomic species, viruses, plasmids and units of genetic variation.</title>
        <authorList>
            <person name="Nielsen H.B."/>
            <person name="Almeida M."/>
            <person name="Juncker A.S."/>
            <person name="Rasmussen S."/>
            <person name="Li J."/>
            <person name="Sunagawa S."/>
            <person name="Plichta D."/>
            <person name="Gautier L."/>
            <person name="Le Chatelier E."/>
            <person name="Peletier E."/>
            <person name="Bonde I."/>
            <person name="Nielsen T."/>
            <person name="Manichanh C."/>
            <person name="Arumugam M."/>
            <person name="Batto J."/>
            <person name="Santos M.B.Q.D."/>
            <person name="Blom N."/>
            <person name="Borruel N."/>
            <person name="Burgdorf K.S."/>
            <person name="Boumezbeur F."/>
            <person name="Casellas F."/>
            <person name="Dore J."/>
            <person name="Guarner F."/>
            <person name="Hansen T."/>
            <person name="Hildebrand F."/>
            <person name="Kaas R.S."/>
            <person name="Kennedy S."/>
            <person name="Kristiansen K."/>
            <person name="Kultima J.R."/>
            <person name="Leonard P."/>
            <person name="Levenez F."/>
            <person name="Lund O."/>
            <person name="Moumen B."/>
            <person name="Le Paslier D."/>
            <person name="Pons N."/>
            <person name="Pedersen O."/>
            <person name="Prifti E."/>
            <person name="Qin J."/>
            <person name="Raes J."/>
            <person name="Tap J."/>
            <person name="Tims S."/>
            <person name="Ussery D.W."/>
            <person name="Yamada T."/>
            <person name="MetaHit consortium"/>
            <person name="Renault P."/>
            <person name="Sicheritz-Ponten T."/>
            <person name="Bork P."/>
            <person name="Wang J."/>
            <person name="Brunak S."/>
            <person name="Ehrlich S.D."/>
        </authorList>
    </citation>
    <scope>NUCLEOTIDE SEQUENCE [LARGE SCALE GENOMIC DNA]</scope>
</reference>
<dbReference type="PANTHER" id="PTHR33428:SF14">
    <property type="entry name" value="CARBOXYLESTERASE TYPE B DOMAIN-CONTAINING PROTEIN"/>
    <property type="match status" value="1"/>
</dbReference>
<dbReference type="Gene3D" id="3.40.50.1820">
    <property type="entry name" value="alpha/beta hydrolase"/>
    <property type="match status" value="1"/>
</dbReference>
<evidence type="ECO:0000313" key="3">
    <source>
        <dbReference type="Proteomes" id="UP000017938"/>
    </source>
</evidence>
<dbReference type="Pfam" id="PF12740">
    <property type="entry name" value="PETase"/>
    <property type="match status" value="1"/>
</dbReference>
<dbReference type="InterPro" id="IPR041127">
    <property type="entry name" value="PET_hydrolase/cutinase-like"/>
</dbReference>
<dbReference type="EMBL" id="CBFW010000012">
    <property type="protein sequence ID" value="CDC69793.1"/>
    <property type="molecule type" value="Genomic_DNA"/>
</dbReference>
<name>R6T8P5_9BACT</name>
<dbReference type="STRING" id="1263015.BN580_00615"/>
<proteinExistence type="predicted"/>
<organism evidence="2 3">
    <name type="scientific">Candidatus Colimorpha enterica</name>
    <dbReference type="NCBI Taxonomy" id="3083063"/>
    <lineage>
        <taxon>Bacteria</taxon>
        <taxon>Pseudomonadati</taxon>
        <taxon>Bacteroidota</taxon>
        <taxon>Bacteroidia</taxon>
        <taxon>Bacteroidales</taxon>
        <taxon>Candidatus Colimorpha</taxon>
    </lineage>
</organism>
<protein>
    <recommendedName>
        <fullName evidence="1">PET hydrolase/cutinase-like domain-containing protein</fullName>
    </recommendedName>
</protein>
<comment type="caution">
    <text evidence="2">The sequence shown here is derived from an EMBL/GenBank/DDBJ whole genome shotgun (WGS) entry which is preliminary data.</text>
</comment>
<accession>R6T8P5</accession>
<dbReference type="SUPFAM" id="SSF53474">
    <property type="entry name" value="alpha/beta-Hydrolases"/>
    <property type="match status" value="1"/>
</dbReference>
<gene>
    <name evidence="2" type="ORF">BN580_00615</name>
</gene>
<feature type="domain" description="PET hydrolase/cutinase-like" evidence="1">
    <location>
        <begin position="4"/>
        <end position="142"/>
    </location>
</feature>
<dbReference type="Proteomes" id="UP000017938">
    <property type="component" value="Unassembled WGS sequence"/>
</dbReference>
<dbReference type="AlphaFoldDB" id="R6T8P5"/>